<feature type="region of interest" description="Disordered" evidence="1">
    <location>
        <begin position="40"/>
        <end position="172"/>
    </location>
</feature>
<protein>
    <recommendedName>
        <fullName evidence="3">LysM domain-containing protein</fullName>
    </recommendedName>
</protein>
<dbReference type="CDD" id="cd00118">
    <property type="entry name" value="LysM"/>
    <property type="match status" value="1"/>
</dbReference>
<proteinExistence type="predicted"/>
<evidence type="ECO:0000256" key="1">
    <source>
        <dbReference type="SAM" id="MobiDB-lite"/>
    </source>
</evidence>
<feature type="compositionally biased region" description="Low complexity" evidence="1">
    <location>
        <begin position="73"/>
        <end position="111"/>
    </location>
</feature>
<feature type="compositionally biased region" description="Low complexity" evidence="1">
    <location>
        <begin position="320"/>
        <end position="340"/>
    </location>
</feature>
<feature type="transmembrane region" description="Helical" evidence="2">
    <location>
        <begin position="12"/>
        <end position="35"/>
    </location>
</feature>
<feature type="region of interest" description="Disordered" evidence="1">
    <location>
        <begin position="296"/>
        <end position="357"/>
    </location>
</feature>
<feature type="compositionally biased region" description="Low complexity" evidence="1">
    <location>
        <begin position="119"/>
        <end position="161"/>
    </location>
</feature>
<dbReference type="InterPro" id="IPR036779">
    <property type="entry name" value="LysM_dom_sf"/>
</dbReference>
<reference evidence="4 5" key="1">
    <citation type="submission" date="2016-04" db="EMBL/GenBank/DDBJ databases">
        <authorList>
            <person name="Evans L.H."/>
            <person name="Alamgir A."/>
            <person name="Owens N."/>
            <person name="Weber N.D."/>
            <person name="Virtaneva K."/>
            <person name="Barbian K."/>
            <person name="Babar A."/>
            <person name="Rosenke K."/>
        </authorList>
    </citation>
    <scope>NUCLEOTIDE SEQUENCE [LARGE SCALE GENOMIC DNA]</scope>
    <source>
        <strain evidence="4 5">JL2886</strain>
    </source>
</reference>
<organism evidence="4 5">
    <name type="scientific">Phaeobacter gallaeciensis</name>
    <dbReference type="NCBI Taxonomy" id="60890"/>
    <lineage>
        <taxon>Bacteria</taxon>
        <taxon>Pseudomonadati</taxon>
        <taxon>Pseudomonadota</taxon>
        <taxon>Alphaproteobacteria</taxon>
        <taxon>Rhodobacterales</taxon>
        <taxon>Roseobacteraceae</taxon>
        <taxon>Phaeobacter</taxon>
    </lineage>
</organism>
<sequence length="617" mass="63262">MAQTSGSGGLSPLAMGGIASVVVIVGGVVLMQLGVFDRGEGPDEAASRTVVQPEVTVSPAAKEPVGVTTTVDTANSAAEPETATAPESAPEPATDAPQQAAAEDAAPAAVEETAEAEAEIIAPTEAPEAPAETAAVVETAEPTETGKSETAVVQAPEAEVPAADESDTVADTPKADVADTATEEAAVSEDPATTAEAPVEEAAPLLEAPTLDLVRVDPDGALVVAGRAQAGAAVEVLLDGTVLEQTEVQGSGDFVIFSSILPSDQPRVISLLARFEDQKQPSEDQFILAPISAAPEPQVADAEDAAKPKAEPAAVSEDTAAPQSEEAVEVAQVETSEAVSQEQSTEQSGAPAPVAAEGEVQPVVAETTTPQVEAETAAPEQPVEAEAAQLEVATAEGETGTVGPDDTTPPQSEPVADETLASAETVPAPQPEPTAVAVLRAGADGVELVQPATPVLNGKVVLDTISYSDSGEVLLAGRGRADALVRVYVDNALKTEFLVAEDGRWGGALAAVEPGIYTLRLDEISASGEEVLSRLETPFKREAPEVLQPQTQQPGQAPDQPVPLVRAITVQKGDTLWAISQERYGSGFLYVRVFQANQDAIRDPDLIYPGQVFNLPD</sequence>
<dbReference type="Gene3D" id="3.10.350.10">
    <property type="entry name" value="LysM domain"/>
    <property type="match status" value="1"/>
</dbReference>
<evidence type="ECO:0000259" key="3">
    <source>
        <dbReference type="PROSITE" id="PS51782"/>
    </source>
</evidence>
<dbReference type="OrthoDB" id="370541at2"/>
<dbReference type="PANTHER" id="PTHR34700">
    <property type="entry name" value="POTASSIUM BINDING PROTEIN KBP"/>
    <property type="match status" value="1"/>
</dbReference>
<evidence type="ECO:0000256" key="2">
    <source>
        <dbReference type="SAM" id="Phobius"/>
    </source>
</evidence>
<keyword evidence="5" id="KW-1185">Reference proteome</keyword>
<dbReference type="PANTHER" id="PTHR34700:SF4">
    <property type="entry name" value="PHAGE-LIKE ELEMENT PBSX PROTEIN XKDP"/>
    <property type="match status" value="1"/>
</dbReference>
<keyword evidence="2" id="KW-0812">Transmembrane</keyword>
<dbReference type="SMART" id="SM00257">
    <property type="entry name" value="LysM"/>
    <property type="match status" value="1"/>
</dbReference>
<evidence type="ECO:0000313" key="5">
    <source>
        <dbReference type="Proteomes" id="UP000092565"/>
    </source>
</evidence>
<dbReference type="AlphaFoldDB" id="A0A1B0ZMF2"/>
<dbReference type="Proteomes" id="UP000092565">
    <property type="component" value="Chromosome"/>
</dbReference>
<feature type="region of interest" description="Disordered" evidence="1">
    <location>
        <begin position="393"/>
        <end position="428"/>
    </location>
</feature>
<feature type="compositionally biased region" description="Low complexity" evidence="1">
    <location>
        <begin position="393"/>
        <end position="410"/>
    </location>
</feature>
<keyword evidence="2" id="KW-1133">Transmembrane helix</keyword>
<dbReference type="PROSITE" id="PS51782">
    <property type="entry name" value="LYSM"/>
    <property type="match status" value="1"/>
</dbReference>
<name>A0A1B0ZMF2_9RHOB</name>
<dbReference type="EMBL" id="CP015124">
    <property type="protein sequence ID" value="ANP35346.1"/>
    <property type="molecule type" value="Genomic_DNA"/>
</dbReference>
<dbReference type="RefSeq" id="WP_082995965.1">
    <property type="nucleotide sequence ID" value="NZ_CP015124.1"/>
</dbReference>
<dbReference type="Pfam" id="PF01476">
    <property type="entry name" value="LysM"/>
    <property type="match status" value="1"/>
</dbReference>
<dbReference type="InterPro" id="IPR018392">
    <property type="entry name" value="LysM"/>
</dbReference>
<feature type="domain" description="LysM" evidence="3">
    <location>
        <begin position="566"/>
        <end position="615"/>
    </location>
</feature>
<dbReference type="PATRIC" id="fig|60890.4.peg.399"/>
<dbReference type="InterPro" id="IPR052196">
    <property type="entry name" value="Bact_Kbp"/>
</dbReference>
<evidence type="ECO:0000313" key="4">
    <source>
        <dbReference type="EMBL" id="ANP35346.1"/>
    </source>
</evidence>
<accession>A0A1B0ZMF2</accession>
<gene>
    <name evidence="4" type="ORF">JL2886_00414</name>
</gene>
<keyword evidence="2" id="KW-0472">Membrane</keyword>